<dbReference type="PANTHER" id="PTHR46526:SF1">
    <property type="entry name" value="CHORDIN"/>
    <property type="match status" value="1"/>
</dbReference>
<dbReference type="GO" id="GO:0005615">
    <property type="term" value="C:extracellular space"/>
    <property type="evidence" value="ECO:0007669"/>
    <property type="project" value="TreeGrafter"/>
</dbReference>
<evidence type="ECO:0000313" key="11">
    <source>
        <dbReference type="EMBL" id="AMY99573.1"/>
    </source>
</evidence>
<evidence type="ECO:0000256" key="7">
    <source>
        <dbReference type="PROSITE-ProRule" id="PRU00230"/>
    </source>
</evidence>
<comment type="similarity">
    <text evidence="2">Belongs to the chordin family.</text>
</comment>
<organism evidence="11">
    <name type="scientific">Novocrania anomala</name>
    <dbReference type="NCBI Taxonomy" id="317945"/>
    <lineage>
        <taxon>Eukaryota</taxon>
        <taxon>Metazoa</taxon>
        <taxon>Spiralia</taxon>
        <taxon>Lophotrochozoa</taxon>
        <taxon>Brachiopoda</taxon>
        <taxon>Craniiformea</taxon>
        <taxon>Craniata</taxon>
        <taxon>Craniida</taxon>
        <taxon>Cranioidea</taxon>
        <taxon>Craniidae</taxon>
        <taxon>Novocrania</taxon>
    </lineage>
</organism>
<evidence type="ECO:0000256" key="8">
    <source>
        <dbReference type="SAM" id="SignalP"/>
    </source>
</evidence>
<protein>
    <submittedName>
        <fullName evidence="11">Chordin</fullName>
    </submittedName>
</protein>
<dbReference type="PROSITE" id="PS50933">
    <property type="entry name" value="CHRD"/>
    <property type="match status" value="3"/>
</dbReference>
<dbReference type="PIRSF" id="PIRSF002496">
    <property type="entry name" value="Chordin"/>
    <property type="match status" value="1"/>
</dbReference>
<feature type="signal peptide" evidence="8">
    <location>
        <begin position="1"/>
        <end position="20"/>
    </location>
</feature>
<evidence type="ECO:0000259" key="10">
    <source>
        <dbReference type="PROSITE" id="PS50933"/>
    </source>
</evidence>
<feature type="domain" description="VWFC" evidence="9">
    <location>
        <begin position="663"/>
        <end position="723"/>
    </location>
</feature>
<dbReference type="InterPro" id="IPR016353">
    <property type="entry name" value="Chordin"/>
</dbReference>
<dbReference type="Gene3D" id="6.20.200.20">
    <property type="match status" value="2"/>
</dbReference>
<evidence type="ECO:0000256" key="2">
    <source>
        <dbReference type="ARBA" id="ARBA00007156"/>
    </source>
</evidence>
<keyword evidence="8" id="KW-0732">Signal</keyword>
<dbReference type="Pfam" id="PF07452">
    <property type="entry name" value="CHRD"/>
    <property type="match status" value="2"/>
</dbReference>
<sequence>MRMLLTAVFCLAWVHQGANGAKLRMPLPWPLQAEREVHTNRKIPGCRLGTIFYDLEARWNPALEPIGRMYCVQCTCLPVIKKGSLQRKGKVSCRNIKTACAKLTCSDQVLPPNSCCKVCRGNEHAAQKWFDYAAPTFEEEKLQEALTVEWEFTSLLVGQMLPTKVNTRNVARGHFTLSESSLHYCVHFTKSLKPTVIRYTDEKGSHFFEHQVHTVRGEHKICGVWSSMPKIYLSYLLKGKLFIVLVSRGHPNGEVAGLITIHRALEEETFSSLLVPKENDGSGAIAMLALSEDGNSLSFVIKRAGENSTTPVSVSFEKEGSSIHEMTVIPNNSELVEVWPNLKNSESKQLARGKLAVVVKSKSGKTLRGSITPIQTYNYFQAVLSGKEAFETSSSGSAGSAVLSLLPNGSLKYQIRLQGMNSKVTGVTIEGAPNKHNKRRKVSKILNDFVQDRGSFDGWINGTYGKPNAREIYLLLRERLYINVQTASLDDSALRGKITKLLYHGHLARHIDHPYAMSGSNVVPPMNTAAAGHTWLGVDRSCTLHFEISVSGLSGEHDGILSAHLHGLAELGEVDHEKHDKILLTTFNGNSILGRIDDLPSELYQHLNSGYAFVQISTKAHPDGDIRGNVSVPNNCFATQFDHRHGDILEDMEKTVGIENQQTKCVYDGVIHNNGESWKPSGNLSCFSCSCKKGKVSCHRAVCPPPLCKNPVTVQDECCPVCLEKGKTKPTETCYFPGDKRDHYLGTRWHPYVPPFGYVTCAVCNCVKGSSKFNCTRMECPKLDCTDKESIRKEETDCCRVCPDKKSKPKDEQAQRDNPGGCIVSEVFYENGSEWHPKVQHIGTMKCVTCKCKNGKSKCRRPRCPKLTCKKKVKQEGSCCKVCGDSSITRKNRRRKHRRRSKHTRT</sequence>
<dbReference type="InterPro" id="IPR052278">
    <property type="entry name" value="Chordin-like_regulators"/>
</dbReference>
<reference evidence="11" key="1">
    <citation type="submission" date="2015-04" db="EMBL/GenBank/DDBJ databases">
        <title>The developmental basis of the recurrent evolution of deuterostomy and protostomy.</title>
        <authorList>
            <person name="Martin-Duran J.M."/>
            <person name="Passamaneck Y.J."/>
            <person name="Martindale M.Q."/>
            <person name="Hejnol A."/>
        </authorList>
    </citation>
    <scope>NUCLEOTIDE SEQUENCE</scope>
</reference>
<dbReference type="GO" id="GO:0009953">
    <property type="term" value="P:dorsal/ventral pattern formation"/>
    <property type="evidence" value="ECO:0007669"/>
    <property type="project" value="TreeGrafter"/>
</dbReference>
<dbReference type="InterPro" id="IPR010895">
    <property type="entry name" value="CHRD"/>
</dbReference>
<feature type="domain" description="VWFC" evidence="9">
    <location>
        <begin position="820"/>
        <end position="884"/>
    </location>
</feature>
<dbReference type="GO" id="GO:0036122">
    <property type="term" value="F:BMP binding"/>
    <property type="evidence" value="ECO:0007669"/>
    <property type="project" value="TreeGrafter"/>
</dbReference>
<dbReference type="PROSITE" id="PS50184">
    <property type="entry name" value="VWFC_2"/>
    <property type="match status" value="2"/>
</dbReference>
<dbReference type="SMART" id="SM00214">
    <property type="entry name" value="VWC"/>
    <property type="match status" value="4"/>
</dbReference>
<feature type="domain" description="CHRD" evidence="10">
    <location>
        <begin position="376"/>
        <end position="503"/>
    </location>
</feature>
<evidence type="ECO:0000256" key="1">
    <source>
        <dbReference type="ARBA" id="ARBA00004613"/>
    </source>
</evidence>
<evidence type="ECO:0000256" key="6">
    <source>
        <dbReference type="ARBA" id="ARBA00023180"/>
    </source>
</evidence>
<feature type="chain" id="PRO_5007867809" evidence="8">
    <location>
        <begin position="21"/>
        <end position="906"/>
    </location>
</feature>
<evidence type="ECO:0000259" key="9">
    <source>
        <dbReference type="PROSITE" id="PS50184"/>
    </source>
</evidence>
<dbReference type="EMBL" id="KR232549">
    <property type="protein sequence ID" value="AMY99573.1"/>
    <property type="molecule type" value="mRNA"/>
</dbReference>
<evidence type="ECO:0000256" key="5">
    <source>
        <dbReference type="ARBA" id="ARBA00022737"/>
    </source>
</evidence>
<dbReference type="InterPro" id="IPR001007">
    <property type="entry name" value="VWF_dom"/>
</dbReference>
<keyword evidence="3 7" id="KW-0217">Developmental protein</keyword>
<name>A0A165USQ6_9BILA</name>
<dbReference type="SUPFAM" id="SSF57603">
    <property type="entry name" value="FnI-like domain"/>
    <property type="match status" value="3"/>
</dbReference>
<comment type="subcellular location">
    <subcellularLocation>
        <location evidence="1">Secreted</location>
    </subcellularLocation>
</comment>
<dbReference type="Pfam" id="PF00093">
    <property type="entry name" value="VWC"/>
    <property type="match status" value="2"/>
</dbReference>
<feature type="domain" description="CHRD" evidence="10">
    <location>
        <begin position="148"/>
        <end position="264"/>
    </location>
</feature>
<feature type="domain" description="CHRD" evidence="10">
    <location>
        <begin position="509"/>
        <end position="635"/>
    </location>
</feature>
<keyword evidence="4" id="KW-0964">Secreted</keyword>
<dbReference type="PROSITE" id="PS01208">
    <property type="entry name" value="VWFC_1"/>
    <property type="match status" value="2"/>
</dbReference>
<dbReference type="GO" id="GO:0048731">
    <property type="term" value="P:system development"/>
    <property type="evidence" value="ECO:0007669"/>
    <property type="project" value="UniProtKB-ARBA"/>
</dbReference>
<evidence type="ECO:0000256" key="3">
    <source>
        <dbReference type="ARBA" id="ARBA00022473"/>
    </source>
</evidence>
<dbReference type="SMART" id="SM00754">
    <property type="entry name" value="CHRD"/>
    <property type="match status" value="4"/>
</dbReference>
<keyword evidence="5" id="KW-0677">Repeat</keyword>
<proteinExistence type="evidence at transcript level"/>
<accession>A0A165USQ6</accession>
<dbReference type="GO" id="GO:0030514">
    <property type="term" value="P:negative regulation of BMP signaling pathway"/>
    <property type="evidence" value="ECO:0007669"/>
    <property type="project" value="TreeGrafter"/>
</dbReference>
<evidence type="ECO:0000256" key="4">
    <source>
        <dbReference type="ARBA" id="ARBA00022525"/>
    </source>
</evidence>
<keyword evidence="6" id="KW-0325">Glycoprotein</keyword>
<dbReference type="AlphaFoldDB" id="A0A165USQ6"/>
<dbReference type="PANTHER" id="PTHR46526">
    <property type="entry name" value="CHORDIN"/>
    <property type="match status" value="1"/>
</dbReference>